<dbReference type="EMBL" id="SRYG01000015">
    <property type="protein sequence ID" value="TGY65589.1"/>
    <property type="molecule type" value="Genomic_DNA"/>
</dbReference>
<gene>
    <name evidence="1" type="ORF">E5336_07815</name>
</gene>
<sequence length="147" mass="17208">MKNTIVIVLEVLIVVCVAAIGFVFWKKHQKNSRQQQKEKMFKEKFGVEPPRSGQLTLEDQKVFPSYYQLSLKYKKENDQYVWEPSRIRMGRFLLLLPDPYQAIEYIQYLYNEGVPLVQKGEKEPSLPTLEDLKAALPAKAFFALRHS</sequence>
<keyword evidence="2" id="KW-1185">Reference proteome</keyword>
<accession>A0AC61R6C3</accession>
<organism evidence="1 2">
    <name type="scientific">Dubosiella muris</name>
    <dbReference type="NCBI Taxonomy" id="3038133"/>
    <lineage>
        <taxon>Bacteria</taxon>
        <taxon>Bacillati</taxon>
        <taxon>Bacillota</taxon>
        <taxon>Erysipelotrichia</taxon>
        <taxon>Erysipelotrichales</taxon>
        <taxon>Erysipelotrichaceae</taxon>
        <taxon>Dubosiella</taxon>
    </lineage>
</organism>
<reference evidence="1" key="1">
    <citation type="submission" date="2019-04" db="EMBL/GenBank/DDBJ databases">
        <title>Microbes associate with the intestines of laboratory mice.</title>
        <authorList>
            <person name="Navarre W."/>
            <person name="Wong E."/>
            <person name="Huang K."/>
            <person name="Tropini C."/>
            <person name="Ng K."/>
            <person name="Yu B."/>
        </authorList>
    </citation>
    <scope>NUCLEOTIDE SEQUENCE</scope>
    <source>
        <strain evidence="1">NM09_H32</strain>
    </source>
</reference>
<name>A0AC61R6C3_9FIRM</name>
<evidence type="ECO:0000313" key="1">
    <source>
        <dbReference type="EMBL" id="TGY65589.1"/>
    </source>
</evidence>
<protein>
    <submittedName>
        <fullName evidence="1">Uncharacterized protein</fullName>
    </submittedName>
</protein>
<evidence type="ECO:0000313" key="2">
    <source>
        <dbReference type="Proteomes" id="UP000308836"/>
    </source>
</evidence>
<proteinExistence type="predicted"/>
<dbReference type="Proteomes" id="UP000308836">
    <property type="component" value="Unassembled WGS sequence"/>
</dbReference>
<comment type="caution">
    <text evidence="1">The sequence shown here is derived from an EMBL/GenBank/DDBJ whole genome shotgun (WGS) entry which is preliminary data.</text>
</comment>